<sequence length="84" mass="9417">MIRLRLTPSGRLRYARCPAALRTWSNEGFESKPPYPPNEKGTEGLLCMGAGWWEGLIRLRLTPSGRLRYAAASCGAARLVERRV</sequence>
<reference evidence="1" key="1">
    <citation type="journal article" date="2021" name="Proc. Natl. Acad. Sci. U.S.A.">
        <title>Global biogeography of chemosynthetic symbionts reveals both localized and globally distributed symbiont groups. .</title>
        <authorList>
            <person name="Osvatic J.T."/>
            <person name="Wilkins L.G.E."/>
            <person name="Leibrecht L."/>
            <person name="Leray M."/>
            <person name="Zauner S."/>
            <person name="Polzin J."/>
            <person name="Camacho Y."/>
            <person name="Gros O."/>
            <person name="van Gils J.A."/>
            <person name="Eisen J.A."/>
            <person name="Petersen J.M."/>
            <person name="Yuen B."/>
        </authorList>
    </citation>
    <scope>NUCLEOTIDE SEQUENCE</scope>
    <source>
        <strain evidence="1">MAGclacostrist055</strain>
    </source>
</reference>
<name>A0A9E4TSD0_9GAMM</name>
<proteinExistence type="predicted"/>
<dbReference type="Proteomes" id="UP000886674">
    <property type="component" value="Unassembled WGS sequence"/>
</dbReference>
<comment type="caution">
    <text evidence="1">The sequence shown here is derived from an EMBL/GenBank/DDBJ whole genome shotgun (WGS) entry which is preliminary data.</text>
</comment>
<accession>A0A9E4TSD0</accession>
<organism evidence="1 2">
    <name type="scientific">Candidatus Thiodiazotropha taylori</name>
    <dbReference type="NCBI Taxonomy" id="2792791"/>
    <lineage>
        <taxon>Bacteria</taxon>
        <taxon>Pseudomonadati</taxon>
        <taxon>Pseudomonadota</taxon>
        <taxon>Gammaproteobacteria</taxon>
        <taxon>Chromatiales</taxon>
        <taxon>Sedimenticolaceae</taxon>
        <taxon>Candidatus Thiodiazotropha</taxon>
    </lineage>
</organism>
<evidence type="ECO:0000313" key="1">
    <source>
        <dbReference type="EMBL" id="MCG7977516.1"/>
    </source>
</evidence>
<gene>
    <name evidence="1" type="ORF">JAY77_05140</name>
</gene>
<evidence type="ECO:0000313" key="2">
    <source>
        <dbReference type="Proteomes" id="UP000886674"/>
    </source>
</evidence>
<dbReference type="EMBL" id="JAEPCR010000017">
    <property type="protein sequence ID" value="MCG7977516.1"/>
    <property type="molecule type" value="Genomic_DNA"/>
</dbReference>
<protein>
    <submittedName>
        <fullName evidence="1">Uncharacterized protein</fullName>
    </submittedName>
</protein>
<dbReference type="AlphaFoldDB" id="A0A9E4TSD0"/>